<dbReference type="Proteomes" id="UP000198994">
    <property type="component" value="Unassembled WGS sequence"/>
</dbReference>
<proteinExistence type="predicted"/>
<dbReference type="GO" id="GO:0030151">
    <property type="term" value="F:molybdenum ion binding"/>
    <property type="evidence" value="ECO:0007669"/>
    <property type="project" value="InterPro"/>
</dbReference>
<organism evidence="2 3">
    <name type="scientific">Salipiger thiooxidans</name>
    <dbReference type="NCBI Taxonomy" id="282683"/>
    <lineage>
        <taxon>Bacteria</taxon>
        <taxon>Pseudomonadati</taxon>
        <taxon>Pseudomonadota</taxon>
        <taxon>Alphaproteobacteria</taxon>
        <taxon>Rhodobacterales</taxon>
        <taxon>Roseobacteraceae</taxon>
        <taxon>Salipiger</taxon>
    </lineage>
</organism>
<dbReference type="GO" id="GO:0030170">
    <property type="term" value="F:pyridoxal phosphate binding"/>
    <property type="evidence" value="ECO:0007669"/>
    <property type="project" value="InterPro"/>
</dbReference>
<feature type="domain" description="MOSC" evidence="1">
    <location>
        <begin position="86"/>
        <end position="246"/>
    </location>
</feature>
<dbReference type="STRING" id="282683.SAMN04488105_12733"/>
<dbReference type="InterPro" id="IPR011037">
    <property type="entry name" value="Pyrv_Knase-like_insert_dom_sf"/>
</dbReference>
<dbReference type="InterPro" id="IPR052716">
    <property type="entry name" value="MOSC_domain"/>
</dbReference>
<evidence type="ECO:0000313" key="3">
    <source>
        <dbReference type="Proteomes" id="UP000198994"/>
    </source>
</evidence>
<dbReference type="Gene3D" id="2.40.33.20">
    <property type="entry name" value="PK beta-barrel domain-like"/>
    <property type="match status" value="1"/>
</dbReference>
<protein>
    <recommendedName>
        <fullName evidence="1">MOSC domain-containing protein</fullName>
    </recommendedName>
</protein>
<dbReference type="Pfam" id="PF03473">
    <property type="entry name" value="MOSC"/>
    <property type="match status" value="1"/>
</dbReference>
<dbReference type="Pfam" id="PF03476">
    <property type="entry name" value="MOSC_N"/>
    <property type="match status" value="1"/>
</dbReference>
<dbReference type="InterPro" id="IPR005302">
    <property type="entry name" value="MoCF_Sase_C"/>
</dbReference>
<dbReference type="RefSeq" id="WP_089963898.1">
    <property type="nucleotide sequence ID" value="NZ_FNAV01000027.1"/>
</dbReference>
<accession>A0A1G7LVX3</accession>
<dbReference type="SUPFAM" id="SSF50800">
    <property type="entry name" value="PK beta-barrel domain-like"/>
    <property type="match status" value="1"/>
</dbReference>
<dbReference type="InterPro" id="IPR005303">
    <property type="entry name" value="MOCOS_middle"/>
</dbReference>
<dbReference type="OrthoDB" id="581532at2"/>
<gene>
    <name evidence="2" type="ORF">SAMN04488105_12733</name>
</gene>
<evidence type="ECO:0000259" key="1">
    <source>
        <dbReference type="PROSITE" id="PS51340"/>
    </source>
</evidence>
<dbReference type="PANTHER" id="PTHR36930">
    <property type="entry name" value="METAL-SULFUR CLUSTER BIOSYNTHESIS PROTEINS YUAD-RELATED"/>
    <property type="match status" value="1"/>
</dbReference>
<dbReference type="PROSITE" id="PS51340">
    <property type="entry name" value="MOSC"/>
    <property type="match status" value="1"/>
</dbReference>
<name>A0A1G7LVX3_9RHOB</name>
<sequence length="246" mass="26820">MTARLAQIWRHPVKGIGREPLDAVTLNADAPMPGDRAWAFQHEGAPDEPGWQPRRNFLVVANGPKLAQVTAKTEETGRIALSHPDRPALSFAPETEGAAFAEWVRPLWPETAPAPRALVKAPPQGMGDNGAAEVSILSLASLRDLSERIGKPLEIERFRGNLVLDDLAPWQEFDWCGTTLRIGSALLEVTGRIERCRATEANPVTGERDAEPVRALYGAFHHRDFGVYARVVQTGMIAVGNEVSPA</sequence>
<keyword evidence="3" id="KW-1185">Reference proteome</keyword>
<dbReference type="PANTHER" id="PTHR36930:SF1">
    <property type="entry name" value="MOSC DOMAIN-CONTAINING PROTEIN"/>
    <property type="match status" value="1"/>
</dbReference>
<dbReference type="EMBL" id="FNAV01000027">
    <property type="protein sequence ID" value="SDF53526.1"/>
    <property type="molecule type" value="Genomic_DNA"/>
</dbReference>
<reference evidence="3" key="1">
    <citation type="submission" date="2016-10" db="EMBL/GenBank/DDBJ databases">
        <authorList>
            <person name="Varghese N."/>
            <person name="Submissions S."/>
        </authorList>
    </citation>
    <scope>NUCLEOTIDE SEQUENCE [LARGE SCALE GENOMIC DNA]</scope>
    <source>
        <strain evidence="3">DSM 10146</strain>
    </source>
</reference>
<evidence type="ECO:0000313" key="2">
    <source>
        <dbReference type="EMBL" id="SDF53526.1"/>
    </source>
</evidence>
<dbReference type="GO" id="GO:0003824">
    <property type="term" value="F:catalytic activity"/>
    <property type="evidence" value="ECO:0007669"/>
    <property type="project" value="InterPro"/>
</dbReference>
<dbReference type="AlphaFoldDB" id="A0A1G7LVX3"/>